<organism evidence="1 2">
    <name type="scientific">Mucilaginibacter gossypii</name>
    <dbReference type="NCBI Taxonomy" id="551996"/>
    <lineage>
        <taxon>Bacteria</taxon>
        <taxon>Pseudomonadati</taxon>
        <taxon>Bacteroidota</taxon>
        <taxon>Sphingobacteriia</taxon>
        <taxon>Sphingobacteriales</taxon>
        <taxon>Sphingobacteriaceae</taxon>
        <taxon>Mucilaginibacter</taxon>
    </lineage>
</organism>
<dbReference type="STRING" id="551996.SAMN05192573_1037"/>
<dbReference type="Proteomes" id="UP000199705">
    <property type="component" value="Unassembled WGS sequence"/>
</dbReference>
<dbReference type="Gene3D" id="1.50.10.10">
    <property type="match status" value="1"/>
</dbReference>
<dbReference type="SUPFAM" id="SSF48208">
    <property type="entry name" value="Six-hairpin glycosidases"/>
    <property type="match status" value="1"/>
</dbReference>
<reference evidence="2" key="1">
    <citation type="submission" date="2016-10" db="EMBL/GenBank/DDBJ databases">
        <authorList>
            <person name="Varghese N."/>
            <person name="Submissions S."/>
        </authorList>
    </citation>
    <scope>NUCLEOTIDE SEQUENCE [LARGE SCALE GENOMIC DNA]</scope>
    <source>
        <strain evidence="2">Gh-67</strain>
    </source>
</reference>
<dbReference type="RefSeq" id="WP_091163579.1">
    <property type="nucleotide sequence ID" value="NZ_FNCG01000003.1"/>
</dbReference>
<dbReference type="GO" id="GO:0005975">
    <property type="term" value="P:carbohydrate metabolic process"/>
    <property type="evidence" value="ECO:0007669"/>
    <property type="project" value="InterPro"/>
</dbReference>
<evidence type="ECO:0008006" key="3">
    <source>
        <dbReference type="Google" id="ProtNLM"/>
    </source>
</evidence>
<proteinExistence type="predicted"/>
<evidence type="ECO:0000313" key="1">
    <source>
        <dbReference type="EMBL" id="SDG29547.1"/>
    </source>
</evidence>
<dbReference type="AlphaFoldDB" id="A0A1G7T2I1"/>
<keyword evidence="2" id="KW-1185">Reference proteome</keyword>
<evidence type="ECO:0000313" key="2">
    <source>
        <dbReference type="Proteomes" id="UP000199705"/>
    </source>
</evidence>
<dbReference type="InterPro" id="IPR012341">
    <property type="entry name" value="6hp_glycosidase-like_sf"/>
</dbReference>
<sequence>MKKILPVYFALFVVVWPVLLRAQNKIDRKALVQRHNVINSGTDTLSPLSVGNGRFAFTVDATGLQTFPEHYDKGIPLGTQSEWGWHSFKDTAGYKFDETLKTYTLNGRNVSYSIQWNQPGRNRNAANWFRENVHRLQLGNLGFLLLHKDVSEAQITDIQNIRQELNLWTGCISSSFTFDGEQVKVETYAHQGQDLIAVKVQSPLLAQGRLKVRLCFPFPTNQFADYGDNWKNPQKHYSAIVGSGASEATIIHRLDTSQYFVRLAWNGVASVKHTAAHQFVLTPLDKAAELTFTCSFNPKKSTAALPGFAQTQANSIQQWKAFWQSGGAVDFSGSTDPRAKELERRVVLSQYLTKIQCSGHQPPQETGLTYNSWYGKPHLEMHWWHGIHFALWGREKLLENSLDWYHHVKANARAIAKRQGYDGIRWQKMTDPDGNESPSSVGAFLIWQQPHFIYFAELDYRAHPNKETLDKYKDLVLADADFMASFPTYDKEHDRYNLGKGIILAQERYKPEETYNPTYELQYWRWALNTAQQWLKRLGLQPDKKYAQILDKLARLPQKDGVYLAAESSPDAYTNPKLKTDHPAVLAAYGMLPYNDKLDTVVMKETFNLVWDVWDWKDTWGWDFPMTAMTAARLNMPDKAVDALFMPIKTNTYLANGHNYQDGRLRMYLPGNGGLLAAVAMMCAGWDGSTTVNPGFPKDGKWKVRWEGLRKMP</sequence>
<name>A0A1G7T2I1_9SPHI</name>
<dbReference type="InterPro" id="IPR008928">
    <property type="entry name" value="6-hairpin_glycosidase_sf"/>
</dbReference>
<accession>A0A1G7T2I1</accession>
<gene>
    <name evidence="1" type="ORF">SAMN05192573_1037</name>
</gene>
<dbReference type="EMBL" id="FNCG01000003">
    <property type="protein sequence ID" value="SDG29547.1"/>
    <property type="molecule type" value="Genomic_DNA"/>
</dbReference>
<protein>
    <recommendedName>
        <fullName evidence="3">Glycoside hydrolase family 65</fullName>
    </recommendedName>
</protein>